<reference evidence="2" key="1">
    <citation type="submission" date="2018-05" db="EMBL/GenBank/DDBJ databases">
        <authorList>
            <person name="Lanie J.A."/>
            <person name="Ng W.-L."/>
            <person name="Kazmierczak K.M."/>
            <person name="Andrzejewski T.M."/>
            <person name="Davidsen T.M."/>
            <person name="Wayne K.J."/>
            <person name="Tettelin H."/>
            <person name="Glass J.I."/>
            <person name="Rusch D."/>
            <person name="Podicherti R."/>
            <person name="Tsui H.-C.T."/>
            <person name="Winkler M.E."/>
        </authorList>
    </citation>
    <scope>NUCLEOTIDE SEQUENCE</scope>
</reference>
<protein>
    <submittedName>
        <fullName evidence="2">Uncharacterized protein</fullName>
    </submittedName>
</protein>
<organism evidence="2">
    <name type="scientific">marine metagenome</name>
    <dbReference type="NCBI Taxonomy" id="408172"/>
    <lineage>
        <taxon>unclassified sequences</taxon>
        <taxon>metagenomes</taxon>
        <taxon>ecological metagenomes</taxon>
    </lineage>
</organism>
<evidence type="ECO:0000256" key="1">
    <source>
        <dbReference type="SAM" id="MobiDB-lite"/>
    </source>
</evidence>
<gene>
    <name evidence="2" type="ORF">METZ01_LOCUS11843</name>
</gene>
<name>A0A381NXM9_9ZZZZ</name>
<feature type="region of interest" description="Disordered" evidence="1">
    <location>
        <begin position="1"/>
        <end position="32"/>
    </location>
</feature>
<evidence type="ECO:0000313" key="2">
    <source>
        <dbReference type="EMBL" id="SUZ58989.1"/>
    </source>
</evidence>
<dbReference type="EMBL" id="UINC01000654">
    <property type="protein sequence ID" value="SUZ58989.1"/>
    <property type="molecule type" value="Genomic_DNA"/>
</dbReference>
<accession>A0A381NXM9</accession>
<dbReference type="AlphaFoldDB" id="A0A381NXM9"/>
<sequence length="110" mass="11998">MEDRKTADDETLGGYLEVHERPPAFTGSDGQPYTASVEVESVENLAAPCVAFLVFPRWAGAGLGIVGHVETPVLWEGRGRDEVLGLAHALRLTEVKRLLDEAIQRKNGED</sequence>
<proteinExistence type="predicted"/>